<keyword evidence="8" id="KW-0479">Metal-binding</keyword>
<keyword evidence="7" id="KW-0673">Quorum sensing</keyword>
<dbReference type="GO" id="GO:0009372">
    <property type="term" value="P:quorum sensing"/>
    <property type="evidence" value="ECO:0007669"/>
    <property type="project" value="UniProtKB-KW"/>
</dbReference>
<evidence type="ECO:0000256" key="5">
    <source>
        <dbReference type="ARBA" id="ARBA00012240"/>
    </source>
</evidence>
<evidence type="ECO:0000256" key="14">
    <source>
        <dbReference type="ARBA" id="ARBA00031777"/>
    </source>
</evidence>
<comment type="catalytic activity">
    <reaction evidence="1">
        <text>S-(5-deoxy-D-ribos-5-yl)-L-homocysteine = (S)-4,5-dihydroxypentane-2,3-dione + L-homocysteine</text>
        <dbReference type="Rhea" id="RHEA:17753"/>
        <dbReference type="ChEBI" id="CHEBI:29484"/>
        <dbReference type="ChEBI" id="CHEBI:58195"/>
        <dbReference type="ChEBI" id="CHEBI:58199"/>
        <dbReference type="EC" id="4.4.1.21"/>
    </reaction>
</comment>
<dbReference type="InterPro" id="IPR003815">
    <property type="entry name" value="S-ribosylhomocysteinase"/>
</dbReference>
<evidence type="ECO:0000256" key="8">
    <source>
        <dbReference type="ARBA" id="ARBA00022723"/>
    </source>
</evidence>
<gene>
    <name evidence="15" type="primary">luxS_2</name>
    <name evidence="15" type="ORF">NCTC11421_03058</name>
</gene>
<dbReference type="PANTHER" id="PTHR35799:SF1">
    <property type="entry name" value="S-RIBOSYLHOMOCYSTEINE LYASE"/>
    <property type="match status" value="1"/>
</dbReference>
<dbReference type="PANTHER" id="PTHR35799">
    <property type="entry name" value="S-RIBOSYLHOMOCYSTEINE LYASE"/>
    <property type="match status" value="1"/>
</dbReference>
<comment type="similarity">
    <text evidence="3">Belongs to the LuxS family.</text>
</comment>
<comment type="cofactor">
    <cofactor evidence="2">
        <name>Fe cation</name>
        <dbReference type="ChEBI" id="CHEBI:24875"/>
    </cofactor>
</comment>
<dbReference type="Pfam" id="PF02664">
    <property type="entry name" value="LuxS"/>
    <property type="match status" value="1"/>
</dbReference>
<dbReference type="GO" id="GO:0005506">
    <property type="term" value="F:iron ion binding"/>
    <property type="evidence" value="ECO:0007669"/>
    <property type="project" value="InterPro"/>
</dbReference>
<accession>A0A378W178</accession>
<keyword evidence="9" id="KW-0071">Autoinducer synthesis</keyword>
<dbReference type="PRINTS" id="PR01487">
    <property type="entry name" value="LUXSPROTEIN"/>
</dbReference>
<reference evidence="15" key="1">
    <citation type="submission" date="2018-06" db="EMBL/GenBank/DDBJ databases">
        <authorList>
            <consortium name="Pathogen Informatics"/>
            <person name="Doyle S."/>
        </authorList>
    </citation>
    <scope>NUCLEOTIDE SEQUENCE [LARGE SCALE GENOMIC DNA]</scope>
    <source>
        <strain evidence="15">NCTC11421</strain>
    </source>
</reference>
<evidence type="ECO:0000256" key="9">
    <source>
        <dbReference type="ARBA" id="ARBA00022929"/>
    </source>
</evidence>
<comment type="subunit">
    <text evidence="4">Homodimer.</text>
</comment>
<dbReference type="EMBL" id="UGRI01000001">
    <property type="protein sequence ID" value="SUA25050.1"/>
    <property type="molecule type" value="Genomic_DNA"/>
</dbReference>
<evidence type="ECO:0000256" key="7">
    <source>
        <dbReference type="ARBA" id="ARBA00022654"/>
    </source>
</evidence>
<dbReference type="GO" id="GO:0043768">
    <property type="term" value="F:S-ribosylhomocysteine lyase activity"/>
    <property type="evidence" value="ECO:0007669"/>
    <property type="project" value="UniProtKB-EC"/>
</dbReference>
<evidence type="ECO:0000256" key="12">
    <source>
        <dbReference type="ARBA" id="ARBA00024654"/>
    </source>
</evidence>
<evidence type="ECO:0000256" key="13">
    <source>
        <dbReference type="ARBA" id="ARBA00030600"/>
    </source>
</evidence>
<evidence type="ECO:0000256" key="4">
    <source>
        <dbReference type="ARBA" id="ARBA00011738"/>
    </source>
</evidence>
<proteinExistence type="inferred from homology"/>
<evidence type="ECO:0000313" key="15">
    <source>
        <dbReference type="EMBL" id="SUA25050.1"/>
    </source>
</evidence>
<keyword evidence="10" id="KW-0408">Iron</keyword>
<evidence type="ECO:0000256" key="6">
    <source>
        <dbReference type="ARBA" id="ARBA00015130"/>
    </source>
</evidence>
<evidence type="ECO:0000256" key="1">
    <source>
        <dbReference type="ARBA" id="ARBA00000297"/>
    </source>
</evidence>
<dbReference type="InterPro" id="IPR037005">
    <property type="entry name" value="LuxS_sf"/>
</dbReference>
<protein>
    <recommendedName>
        <fullName evidence="6">S-ribosylhomocysteine lyase</fullName>
        <ecNumber evidence="5">4.4.1.21</ecNumber>
    </recommendedName>
    <alternativeName>
        <fullName evidence="13">AI-2 synthesis protein</fullName>
    </alternativeName>
    <alternativeName>
        <fullName evidence="14">Autoinducer-2 production protein LuxS</fullName>
    </alternativeName>
</protein>
<dbReference type="Gene3D" id="3.30.1360.80">
    <property type="entry name" value="S-ribosylhomocysteinase (LuxS)"/>
    <property type="match status" value="1"/>
</dbReference>
<evidence type="ECO:0000256" key="3">
    <source>
        <dbReference type="ARBA" id="ARBA00007311"/>
    </source>
</evidence>
<name>A0A378W178_NEIGO</name>
<dbReference type="EC" id="4.4.1.21" evidence="5"/>
<sequence length="67" mass="7487">MPLLDSFKVDHTRMHAPAVRVAKTMTTPKGDTITVFDLRFCIPNKEILPEKASTRWSICLPALCATT</sequence>
<comment type="function">
    <text evidence="12">Involved in the synthesis of autoinducer 2 (AI-2) which is secreted by bacteria and is used to communicate both the cell density and the metabolic potential of the environment. The regulation of gene expression in response to changes in cell density is called quorum sensing. Catalyzes the transformation of S-ribosylhomocysteine (RHC) to homocysteine (HC) and 4,5-dihydroxy-2,3-pentadione (DPD).</text>
</comment>
<keyword evidence="11 15" id="KW-0456">Lyase</keyword>
<evidence type="ECO:0000256" key="2">
    <source>
        <dbReference type="ARBA" id="ARBA00001962"/>
    </source>
</evidence>
<organism evidence="15">
    <name type="scientific">Neisseria gonorrhoeae</name>
    <dbReference type="NCBI Taxonomy" id="485"/>
    <lineage>
        <taxon>Bacteria</taxon>
        <taxon>Pseudomonadati</taxon>
        <taxon>Pseudomonadota</taxon>
        <taxon>Betaproteobacteria</taxon>
        <taxon>Neisseriales</taxon>
        <taxon>Neisseriaceae</taxon>
        <taxon>Neisseria</taxon>
    </lineage>
</organism>
<dbReference type="InterPro" id="IPR011249">
    <property type="entry name" value="Metalloenz_LuxS/M16"/>
</dbReference>
<dbReference type="SUPFAM" id="SSF63411">
    <property type="entry name" value="LuxS/MPP-like metallohydrolase"/>
    <property type="match status" value="1"/>
</dbReference>
<evidence type="ECO:0000256" key="11">
    <source>
        <dbReference type="ARBA" id="ARBA00023239"/>
    </source>
</evidence>
<evidence type="ECO:0000256" key="10">
    <source>
        <dbReference type="ARBA" id="ARBA00023004"/>
    </source>
</evidence>
<dbReference type="AlphaFoldDB" id="A0A378W178"/>